<name>A0A8S1JBG0_9CHLO</name>
<evidence type="ECO:0000256" key="6">
    <source>
        <dbReference type="ARBA" id="ARBA00022490"/>
    </source>
</evidence>
<evidence type="ECO:0000313" key="22">
    <source>
        <dbReference type="Proteomes" id="UP000708148"/>
    </source>
</evidence>
<feature type="binding site" evidence="17">
    <location>
        <position position="395"/>
    </location>
    <ligand>
        <name>Zn(2+)</name>
        <dbReference type="ChEBI" id="CHEBI:29105"/>
        <note>catalytic</note>
    </ligand>
</feature>
<dbReference type="OrthoDB" id="79562at2759"/>
<gene>
    <name evidence="21" type="ORF">OSTQU699_LOCUS8787</name>
</gene>
<evidence type="ECO:0000256" key="7">
    <source>
        <dbReference type="ARBA" id="ARBA00022670"/>
    </source>
</evidence>
<dbReference type="InterPro" id="IPR001930">
    <property type="entry name" value="Peptidase_M1"/>
</dbReference>
<dbReference type="InterPro" id="IPR045357">
    <property type="entry name" value="Aminopeptidase_N-like_N"/>
</dbReference>
<dbReference type="Pfam" id="PF09127">
    <property type="entry name" value="Leuk-A4-hydro_C"/>
    <property type="match status" value="1"/>
</dbReference>
<protein>
    <recommendedName>
        <fullName evidence="14">Leucine aminopeptidase</fullName>
        <ecNumber evidence="5">3.3.2.10</ecNumber>
    </recommendedName>
    <alternativeName>
        <fullName evidence="12">Epoxide hydrolase</fullName>
    </alternativeName>
    <alternativeName>
        <fullName evidence="13">Leukotriene A-4 hydrolase homolog</fullName>
    </alternativeName>
</protein>
<evidence type="ECO:0000256" key="4">
    <source>
        <dbReference type="ARBA" id="ARBA00010136"/>
    </source>
</evidence>
<comment type="function">
    <text evidence="2">Aminopeptidase that preferentially cleaves di- and tripeptides. Also has low epoxide hydrolase activity (in vitro). Can hydrolyze the epoxide leukotriene LTA(4) but it forms preferentially 5,6-dihydroxy-7,9,11,14-eicosatetraenoic acid rather than the cytokine leukotriene B(4) as the product compared to the homologous mammalian enzyme (in vitro).</text>
</comment>
<dbReference type="Pfam" id="PF17900">
    <property type="entry name" value="Peptidase_M1_N"/>
    <property type="match status" value="1"/>
</dbReference>
<feature type="active site" description="Proton acceptor" evidence="15">
    <location>
        <position position="396"/>
    </location>
</feature>
<evidence type="ECO:0000313" key="21">
    <source>
        <dbReference type="EMBL" id="CAD7703430.1"/>
    </source>
</evidence>
<dbReference type="InterPro" id="IPR027268">
    <property type="entry name" value="Peptidase_M4/M1_CTD_sf"/>
</dbReference>
<keyword evidence="19" id="KW-0732">Signal</keyword>
<sequence length="719" mass="79664">MRKRLAAVVLLCLLSGCLPVRRSCKGAGAAAGPEGGGDRTDRCPAPRAHAPFSRDRVCAQSRWPEAARGYPVLPLREDSDICSAAYTPVEEMAEPDPVSQSNFRQIHVTHSDYELDIDFAALRMEGFVQLTAVVKEDGCTKLVLDTRDLTIIKTCILPSKCEKGVDFSIGSADKVLGSSLTVELPDNLTKGQQVVVGVHFKTSPESTAMQWLEPAQTAGGTHPYLFTQCQAIHARSFVPCQDSPGAKMTYSAAVRVPGQLTALMSAVPVETKPKPDFSILDAKPRTQTFYFEQKIPIPPYLLALVVGELESRELSPRTRVWSEPSVVDSAAHEFAETPQFLDAGELFAGEYVWGRYDLLVLPPSFPYGGMENPCLTFVTPTLLAGDRSLANVIIHEICHSWTGNLVTNANHNHFWLNEGWTVFLERKILGHVFGEKIAQFHAANGHLDLIAEVERFGPKHPWTRMVVDIQGGMDPDMFYSKLPYEKGFHFLYFLQVLLGGPTIFEPFMKAYVEDFKLKTLTTNDFKEYFLTYFDGHPCVGGIDWDAWLYSPGLPPRDNYYDLSMAKAPYALAQKWHESDATGVGGGGPAGVSSADMDNWTSGQTDAFLAKLLGLRSMVPMHKTLTRKMANIYGLDNVKNSEIRFGWLKLCVMAEDEAVVDNLVDFLKLQGRMKFVHPLYKAWGASKMGRDAAPRLFREVAHSYHPTVRKKVASTLGISA</sequence>
<evidence type="ECO:0000256" key="8">
    <source>
        <dbReference type="ARBA" id="ARBA00022723"/>
    </source>
</evidence>
<dbReference type="SUPFAM" id="SSF48371">
    <property type="entry name" value="ARM repeat"/>
    <property type="match status" value="1"/>
</dbReference>
<dbReference type="Pfam" id="PF01433">
    <property type="entry name" value="Peptidase_M1"/>
    <property type="match status" value="1"/>
</dbReference>
<evidence type="ECO:0000256" key="9">
    <source>
        <dbReference type="ARBA" id="ARBA00022801"/>
    </source>
</evidence>
<dbReference type="GO" id="GO:0004301">
    <property type="term" value="F:epoxide hydrolase activity"/>
    <property type="evidence" value="ECO:0007669"/>
    <property type="project" value="UniProtKB-EC"/>
</dbReference>
<evidence type="ECO:0000256" key="17">
    <source>
        <dbReference type="PIRSR" id="PIRSR634015-3"/>
    </source>
</evidence>
<feature type="domain" description="Peptidase M1 leukotriene A4 hydrolase/aminopeptidase C-terminal" evidence="20">
    <location>
        <begin position="563"/>
        <end position="715"/>
    </location>
</feature>
<evidence type="ECO:0000256" key="3">
    <source>
        <dbReference type="ARBA" id="ARBA00004496"/>
    </source>
</evidence>
<dbReference type="CDD" id="cd09599">
    <property type="entry name" value="M1_LTA4H"/>
    <property type="match status" value="1"/>
</dbReference>
<feature type="chain" id="PRO_5035899969" description="Leucine aminopeptidase" evidence="19">
    <location>
        <begin position="20"/>
        <end position="719"/>
    </location>
</feature>
<accession>A0A8S1JBG0</accession>
<feature type="binding site" evidence="17">
    <location>
        <position position="418"/>
    </location>
    <ligand>
        <name>Zn(2+)</name>
        <dbReference type="ChEBI" id="CHEBI:29105"/>
        <note>catalytic</note>
    </ligand>
</feature>
<dbReference type="PANTHER" id="PTHR45726">
    <property type="entry name" value="LEUKOTRIENE A-4 HYDROLASE"/>
    <property type="match status" value="1"/>
</dbReference>
<keyword evidence="22" id="KW-1185">Reference proteome</keyword>
<keyword evidence="6" id="KW-0963">Cytoplasm</keyword>
<dbReference type="GO" id="GO:0006508">
    <property type="term" value="P:proteolysis"/>
    <property type="evidence" value="ECO:0007669"/>
    <property type="project" value="UniProtKB-KW"/>
</dbReference>
<keyword evidence="9" id="KW-0378">Hydrolase</keyword>
<dbReference type="AlphaFoldDB" id="A0A8S1JBG0"/>
<keyword evidence="8 17" id="KW-0479">Metal-binding</keyword>
<comment type="catalytic activity">
    <reaction evidence="1">
        <text>an epoxide + H2O = an ethanediol</text>
        <dbReference type="Rhea" id="RHEA:19037"/>
        <dbReference type="ChEBI" id="CHEBI:15377"/>
        <dbReference type="ChEBI" id="CHEBI:32955"/>
        <dbReference type="ChEBI" id="CHEBI:140594"/>
        <dbReference type="EC" id="3.3.2.10"/>
    </reaction>
</comment>
<dbReference type="InterPro" id="IPR042097">
    <property type="entry name" value="Aminopeptidase_N-like_N_sf"/>
</dbReference>
<evidence type="ECO:0000256" key="12">
    <source>
        <dbReference type="ARBA" id="ARBA00030177"/>
    </source>
</evidence>
<dbReference type="PRINTS" id="PR00756">
    <property type="entry name" value="ALADIPTASE"/>
</dbReference>
<keyword evidence="10 17" id="KW-0862">Zinc</keyword>
<keyword evidence="7" id="KW-0645">Protease</keyword>
<dbReference type="GO" id="GO:0008270">
    <property type="term" value="F:zinc ion binding"/>
    <property type="evidence" value="ECO:0007669"/>
    <property type="project" value="InterPro"/>
</dbReference>
<dbReference type="Gene3D" id="2.60.40.1730">
    <property type="entry name" value="tricorn interacting facor f3 domain"/>
    <property type="match status" value="1"/>
</dbReference>
<dbReference type="EMBL" id="CAJHUC010002219">
    <property type="protein sequence ID" value="CAD7703430.1"/>
    <property type="molecule type" value="Genomic_DNA"/>
</dbReference>
<feature type="binding site" evidence="16">
    <location>
        <begin position="671"/>
        <end position="673"/>
    </location>
    <ligand>
        <name>a peptide</name>
        <dbReference type="ChEBI" id="CHEBI:60466"/>
    </ligand>
</feature>
<dbReference type="FunFam" id="3.30.2010.30:FF:000001">
    <property type="entry name" value="Leukotriene A(4) hydrolase"/>
    <property type="match status" value="1"/>
</dbReference>
<feature type="active site" description="Proton donor" evidence="15">
    <location>
        <position position="484"/>
    </location>
</feature>
<dbReference type="SMART" id="SM01263">
    <property type="entry name" value="Leuk-A4-hydro_C"/>
    <property type="match status" value="1"/>
</dbReference>
<dbReference type="Proteomes" id="UP000708148">
    <property type="component" value="Unassembled WGS sequence"/>
</dbReference>
<comment type="caution">
    <text evidence="21">The sequence shown here is derived from an EMBL/GenBank/DDBJ whole genome shotgun (WGS) entry which is preliminary data.</text>
</comment>
<comment type="cofactor">
    <cofactor evidence="17">
        <name>Zn(2+)</name>
        <dbReference type="ChEBI" id="CHEBI:29105"/>
    </cofactor>
    <text evidence="17">Binds 1 zinc ion per subunit.</text>
</comment>
<feature type="binding site" evidence="17">
    <location>
        <position position="399"/>
    </location>
    <ligand>
        <name>Zn(2+)</name>
        <dbReference type="ChEBI" id="CHEBI:29105"/>
        <note>catalytic</note>
    </ligand>
</feature>
<evidence type="ECO:0000256" key="15">
    <source>
        <dbReference type="PIRSR" id="PIRSR634015-1"/>
    </source>
</evidence>
<dbReference type="PANTHER" id="PTHR45726:SF3">
    <property type="entry name" value="LEUKOTRIENE A-4 HYDROLASE"/>
    <property type="match status" value="1"/>
</dbReference>
<evidence type="ECO:0000259" key="20">
    <source>
        <dbReference type="SMART" id="SM01263"/>
    </source>
</evidence>
<evidence type="ECO:0000256" key="16">
    <source>
        <dbReference type="PIRSR" id="PIRSR634015-2"/>
    </source>
</evidence>
<evidence type="ECO:0000256" key="18">
    <source>
        <dbReference type="SAM" id="MobiDB-lite"/>
    </source>
</evidence>
<dbReference type="InterPro" id="IPR038502">
    <property type="entry name" value="M1_LTA-4_hydro/amino_C_sf"/>
</dbReference>
<dbReference type="Gene3D" id="1.25.40.320">
    <property type="entry name" value="Peptidase M1, leukotriene A4 hydrolase/aminopeptidase C-terminal domain"/>
    <property type="match status" value="1"/>
</dbReference>
<feature type="region of interest" description="Disordered" evidence="18">
    <location>
        <begin position="28"/>
        <end position="48"/>
    </location>
</feature>
<dbReference type="FunFam" id="1.10.390.10:FF:000003">
    <property type="entry name" value="Leukotriene A(4) hydrolase"/>
    <property type="match status" value="1"/>
</dbReference>
<dbReference type="Gene3D" id="1.10.390.10">
    <property type="entry name" value="Neutral Protease Domain 2"/>
    <property type="match status" value="1"/>
</dbReference>
<dbReference type="InterPro" id="IPR014782">
    <property type="entry name" value="Peptidase_M1_dom"/>
</dbReference>
<comment type="subcellular location">
    <subcellularLocation>
        <location evidence="3">Cytoplasm</location>
    </subcellularLocation>
</comment>
<dbReference type="FunFam" id="2.60.40.1730:FF:000004">
    <property type="entry name" value="Leukotriene A(4) hydrolase"/>
    <property type="match status" value="1"/>
</dbReference>
<evidence type="ECO:0000256" key="1">
    <source>
        <dbReference type="ARBA" id="ARBA00001268"/>
    </source>
</evidence>
<feature type="binding site" evidence="16">
    <location>
        <begin position="228"/>
        <end position="230"/>
    </location>
    <ligand>
        <name>a peptide</name>
        <dbReference type="ChEBI" id="CHEBI:60466"/>
    </ligand>
</feature>
<evidence type="ECO:0000256" key="2">
    <source>
        <dbReference type="ARBA" id="ARBA00002142"/>
    </source>
</evidence>
<dbReference type="SUPFAM" id="SSF63737">
    <property type="entry name" value="Leukotriene A4 hydrolase N-terminal domain"/>
    <property type="match status" value="1"/>
</dbReference>
<dbReference type="EC" id="3.3.2.10" evidence="5"/>
<evidence type="ECO:0000256" key="11">
    <source>
        <dbReference type="ARBA" id="ARBA00023049"/>
    </source>
</evidence>
<dbReference type="InterPro" id="IPR016024">
    <property type="entry name" value="ARM-type_fold"/>
</dbReference>
<organism evidence="21 22">
    <name type="scientific">Ostreobium quekettii</name>
    <dbReference type="NCBI Taxonomy" id="121088"/>
    <lineage>
        <taxon>Eukaryota</taxon>
        <taxon>Viridiplantae</taxon>
        <taxon>Chlorophyta</taxon>
        <taxon>core chlorophytes</taxon>
        <taxon>Ulvophyceae</taxon>
        <taxon>TCBD clade</taxon>
        <taxon>Bryopsidales</taxon>
        <taxon>Ostreobineae</taxon>
        <taxon>Ostreobiaceae</taxon>
        <taxon>Ostreobium</taxon>
    </lineage>
</organism>
<evidence type="ECO:0000256" key="14">
    <source>
        <dbReference type="ARBA" id="ARBA00071930"/>
    </source>
</evidence>
<reference evidence="21" key="1">
    <citation type="submission" date="2020-12" db="EMBL/GenBank/DDBJ databases">
        <authorList>
            <person name="Iha C."/>
        </authorList>
    </citation>
    <scope>NUCLEOTIDE SEQUENCE</scope>
</reference>
<feature type="signal peptide" evidence="19">
    <location>
        <begin position="1"/>
        <end position="19"/>
    </location>
</feature>
<evidence type="ECO:0000256" key="19">
    <source>
        <dbReference type="SAM" id="SignalP"/>
    </source>
</evidence>
<feature type="binding site" evidence="16">
    <location>
        <begin position="366"/>
        <end position="371"/>
    </location>
    <ligand>
        <name>a peptide</name>
        <dbReference type="ChEBI" id="CHEBI:60466"/>
    </ligand>
</feature>
<dbReference type="InterPro" id="IPR015211">
    <property type="entry name" value="Peptidase_M1_C"/>
</dbReference>
<keyword evidence="11" id="KW-0482">Metalloprotease</keyword>
<evidence type="ECO:0000256" key="13">
    <source>
        <dbReference type="ARBA" id="ARBA00031416"/>
    </source>
</evidence>
<dbReference type="Gene3D" id="3.30.2010.30">
    <property type="match status" value="1"/>
</dbReference>
<dbReference type="GO" id="GO:0008237">
    <property type="term" value="F:metallopeptidase activity"/>
    <property type="evidence" value="ECO:0007669"/>
    <property type="project" value="UniProtKB-KW"/>
</dbReference>
<evidence type="ECO:0000256" key="10">
    <source>
        <dbReference type="ARBA" id="ARBA00022833"/>
    </source>
</evidence>
<dbReference type="InterPro" id="IPR034015">
    <property type="entry name" value="M1_LTA4H"/>
</dbReference>
<evidence type="ECO:0000256" key="5">
    <source>
        <dbReference type="ARBA" id="ARBA00013006"/>
    </source>
</evidence>
<dbReference type="GO" id="GO:0005829">
    <property type="term" value="C:cytosol"/>
    <property type="evidence" value="ECO:0007669"/>
    <property type="project" value="TreeGrafter"/>
</dbReference>
<comment type="similarity">
    <text evidence="4">Belongs to the peptidase M1 family.</text>
</comment>
<dbReference type="PROSITE" id="PS51257">
    <property type="entry name" value="PROKAR_LIPOPROTEIN"/>
    <property type="match status" value="1"/>
</dbReference>
<dbReference type="InterPro" id="IPR049980">
    <property type="entry name" value="LTA4H_cat"/>
</dbReference>
<dbReference type="SUPFAM" id="SSF55486">
    <property type="entry name" value="Metalloproteases ('zincins'), catalytic domain"/>
    <property type="match status" value="1"/>
</dbReference>
<proteinExistence type="inferred from homology"/>